<dbReference type="InterPro" id="IPR005902">
    <property type="entry name" value="HU_DNA-bd_put"/>
</dbReference>
<sequence>MIKYVIQAKKNPLKKNEIKYYPQMAPTTPMSLAQIVKRVEKRSTVSSADVKAVLDALQYEVMEALENGNTVRLGDLGSFRLTMKSQGAPTAAEAKKKGAQLIKQVNVQFTKSTTMRDTLDARLLDFTPQEDIVNATDGKKPKPEEHSGPDIDENFHP</sequence>
<dbReference type="STRING" id="76123.AS203_03480"/>
<keyword evidence="7 13" id="KW-0238">DNA-binding</keyword>
<evidence type="ECO:0000256" key="8">
    <source>
        <dbReference type="ARBA" id="ARBA00033120"/>
    </source>
</evidence>
<dbReference type="eggNOG" id="COG0776">
    <property type="taxonomic scope" value="Bacteria"/>
</dbReference>
<dbReference type="GO" id="GO:0003677">
    <property type="term" value="F:DNA binding"/>
    <property type="evidence" value="ECO:0007669"/>
    <property type="project" value="UniProtKB-KW"/>
</dbReference>
<evidence type="ECO:0000256" key="2">
    <source>
        <dbReference type="ARBA" id="ARBA00010529"/>
    </source>
</evidence>
<dbReference type="Proteomes" id="UP000056252">
    <property type="component" value="Chromosome"/>
</dbReference>
<dbReference type="GO" id="GO:0006260">
    <property type="term" value="P:DNA replication"/>
    <property type="evidence" value="ECO:0007669"/>
    <property type="project" value="UniProtKB-KW"/>
</dbReference>
<evidence type="ECO:0000256" key="5">
    <source>
        <dbReference type="ARBA" id="ARBA00022705"/>
    </source>
</evidence>
<dbReference type="PANTHER" id="PTHR33175:SF13">
    <property type="entry name" value="HISTONE-LIKE PROTEIN"/>
    <property type="match status" value="1"/>
</dbReference>
<dbReference type="InterPro" id="IPR000119">
    <property type="entry name" value="Hist_DNA-bd"/>
</dbReference>
<dbReference type="SUPFAM" id="SSF47729">
    <property type="entry name" value="IHF-like DNA-binding proteins"/>
    <property type="match status" value="1"/>
</dbReference>
<dbReference type="Gene3D" id="4.10.520.10">
    <property type="entry name" value="IHF-like DNA-binding proteins"/>
    <property type="match status" value="1"/>
</dbReference>
<evidence type="ECO:0000256" key="6">
    <source>
        <dbReference type="ARBA" id="ARBA00022921"/>
    </source>
</evidence>
<protein>
    <recommendedName>
        <fullName evidence="4">Viral histone-like protein</fullName>
    </recommendedName>
    <alternativeName>
        <fullName evidence="9">DNA-binding protein pA104R</fullName>
    </alternativeName>
    <alternativeName>
        <fullName evidence="8">pA104R</fullName>
    </alternativeName>
</protein>
<evidence type="ECO:0000313" key="13">
    <source>
        <dbReference type="EMBL" id="ALO48263.1"/>
    </source>
</evidence>
<evidence type="ECO:0000256" key="9">
    <source>
        <dbReference type="ARBA" id="ARBA00033227"/>
    </source>
</evidence>
<comment type="subcellular location">
    <subcellularLocation>
        <location evidence="1">Virion</location>
    </subcellularLocation>
</comment>
<proteinExistence type="inferred from homology"/>
<dbReference type="AlphaFoldDB" id="A0A0S2KIZ5"/>
<keyword evidence="6" id="KW-0426">Late protein</keyword>
<comment type="similarity">
    <text evidence="2">Belongs to the bacterial histone-like protein family.</text>
</comment>
<comment type="function">
    <text evidence="10">DNA-binding protein that plays a critical role in nucleoid compaction, genome replication and DNA replication and transcription. Binds to both ssDNA and dsDNA with a binding site covering about 15 nucleotides. Displays DNA-supercoiling activity only when associated with the viral DNA topoisomerase 2.</text>
</comment>
<accession>A0A0S2KIZ5</accession>
<evidence type="ECO:0000256" key="11">
    <source>
        <dbReference type="SAM" id="MobiDB-lite"/>
    </source>
</evidence>
<reference evidence="14" key="1">
    <citation type="submission" date="2015-11" db="EMBL/GenBank/DDBJ databases">
        <authorList>
            <person name="Holder M.E."/>
            <person name="Ajami N.J."/>
            <person name="Petrosino J.F."/>
        </authorList>
    </citation>
    <scope>NUCLEOTIDE SEQUENCE [LARGE SCALE GENOMIC DNA]</scope>
    <source>
        <strain evidence="14">F0113</strain>
    </source>
</reference>
<feature type="compositionally biased region" description="Basic and acidic residues" evidence="11">
    <location>
        <begin position="137"/>
        <end position="157"/>
    </location>
</feature>
<dbReference type="GO" id="GO:0005829">
    <property type="term" value="C:cytosol"/>
    <property type="evidence" value="ECO:0007669"/>
    <property type="project" value="TreeGrafter"/>
</dbReference>
<evidence type="ECO:0000313" key="14">
    <source>
        <dbReference type="Proteomes" id="UP000056252"/>
    </source>
</evidence>
<dbReference type="KEGG" id="peo:AS203_03480"/>
<organism evidence="13 14">
    <name type="scientific">Hoylesella enoeca</name>
    <dbReference type="NCBI Taxonomy" id="76123"/>
    <lineage>
        <taxon>Bacteria</taxon>
        <taxon>Pseudomonadati</taxon>
        <taxon>Bacteroidota</taxon>
        <taxon>Bacteroidia</taxon>
        <taxon>Bacteroidales</taxon>
        <taxon>Prevotellaceae</taxon>
        <taxon>Hoylesella</taxon>
    </lineage>
</organism>
<evidence type="ECO:0000256" key="7">
    <source>
        <dbReference type="ARBA" id="ARBA00023125"/>
    </source>
</evidence>
<feature type="domain" description="HU" evidence="12">
    <location>
        <begin position="2"/>
        <end position="121"/>
    </location>
</feature>
<dbReference type="RefSeq" id="WP_009011633.1">
    <property type="nucleotide sequence ID" value="NZ_CP013195.1"/>
</dbReference>
<keyword evidence="5" id="KW-0235">DNA replication</keyword>
<dbReference type="EMBL" id="CP013195">
    <property type="protein sequence ID" value="ALO48263.1"/>
    <property type="molecule type" value="Genomic_DNA"/>
</dbReference>
<dbReference type="PANTHER" id="PTHR33175">
    <property type="entry name" value="DNA-BINDING PROTEIN HU"/>
    <property type="match status" value="1"/>
</dbReference>
<name>A0A0S2KIZ5_9BACT</name>
<comment type="subunit">
    <text evidence="3">Homodimer.</text>
</comment>
<evidence type="ECO:0000256" key="10">
    <source>
        <dbReference type="ARBA" id="ARBA00046140"/>
    </source>
</evidence>
<dbReference type="InterPro" id="IPR041607">
    <property type="entry name" value="HU-HIG"/>
</dbReference>
<dbReference type="OrthoDB" id="1120985at2"/>
<dbReference type="NCBIfam" id="TIGR01201">
    <property type="entry name" value="HU_rel"/>
    <property type="match status" value="1"/>
</dbReference>
<gene>
    <name evidence="13" type="ORF">AS203_03480</name>
</gene>
<evidence type="ECO:0000259" key="12">
    <source>
        <dbReference type="Pfam" id="PF18291"/>
    </source>
</evidence>
<dbReference type="GO" id="GO:0030527">
    <property type="term" value="F:structural constituent of chromatin"/>
    <property type="evidence" value="ECO:0007669"/>
    <property type="project" value="InterPro"/>
</dbReference>
<evidence type="ECO:0000256" key="3">
    <source>
        <dbReference type="ARBA" id="ARBA00011738"/>
    </source>
</evidence>
<evidence type="ECO:0000256" key="4">
    <source>
        <dbReference type="ARBA" id="ARBA00016145"/>
    </source>
</evidence>
<keyword evidence="14" id="KW-1185">Reference proteome</keyword>
<feature type="region of interest" description="Disordered" evidence="11">
    <location>
        <begin position="130"/>
        <end position="157"/>
    </location>
</feature>
<dbReference type="Pfam" id="PF18291">
    <property type="entry name" value="HU-HIG"/>
    <property type="match status" value="1"/>
</dbReference>
<evidence type="ECO:0000256" key="1">
    <source>
        <dbReference type="ARBA" id="ARBA00004328"/>
    </source>
</evidence>
<dbReference type="InterPro" id="IPR010992">
    <property type="entry name" value="IHF-like_DNA-bd_dom_sf"/>
</dbReference>